<evidence type="ECO:0000313" key="2">
    <source>
        <dbReference type="Proteomes" id="UP000628775"/>
    </source>
</evidence>
<accession>A0A8J2YNZ6</accession>
<reference evidence="1" key="1">
    <citation type="journal article" date="2014" name="Int. J. Syst. Evol. Microbiol.">
        <title>Complete genome sequence of Corynebacterium casei LMG S-19264T (=DSM 44701T), isolated from a smear-ripened cheese.</title>
        <authorList>
            <consortium name="US DOE Joint Genome Institute (JGI-PGF)"/>
            <person name="Walter F."/>
            <person name="Albersmeier A."/>
            <person name="Kalinowski J."/>
            <person name="Ruckert C."/>
        </authorList>
    </citation>
    <scope>NUCLEOTIDE SEQUENCE</scope>
    <source>
        <strain evidence="1">CGMCC 1.15371</strain>
    </source>
</reference>
<organism evidence="1 2">
    <name type="scientific">Pullulanibacillus camelliae</name>
    <dbReference type="NCBI Taxonomy" id="1707096"/>
    <lineage>
        <taxon>Bacteria</taxon>
        <taxon>Bacillati</taxon>
        <taxon>Bacillota</taxon>
        <taxon>Bacilli</taxon>
        <taxon>Bacillales</taxon>
        <taxon>Sporolactobacillaceae</taxon>
        <taxon>Pullulanibacillus</taxon>
    </lineage>
</organism>
<evidence type="ECO:0000313" key="1">
    <source>
        <dbReference type="EMBL" id="GGE57026.1"/>
    </source>
</evidence>
<gene>
    <name evidence="1" type="ORF">GCM10011391_39890</name>
</gene>
<name>A0A8J2YNZ6_9BACL</name>
<proteinExistence type="predicted"/>
<comment type="caution">
    <text evidence="1">The sequence shown here is derived from an EMBL/GenBank/DDBJ whole genome shotgun (WGS) entry which is preliminary data.</text>
</comment>
<dbReference type="EMBL" id="BMIR01000041">
    <property type="protein sequence ID" value="GGE57026.1"/>
    <property type="molecule type" value="Genomic_DNA"/>
</dbReference>
<dbReference type="Proteomes" id="UP000628775">
    <property type="component" value="Unassembled WGS sequence"/>
</dbReference>
<reference evidence="1" key="2">
    <citation type="submission" date="2020-09" db="EMBL/GenBank/DDBJ databases">
        <authorList>
            <person name="Sun Q."/>
            <person name="Zhou Y."/>
        </authorList>
    </citation>
    <scope>NUCLEOTIDE SEQUENCE</scope>
    <source>
        <strain evidence="1">CGMCC 1.15371</strain>
    </source>
</reference>
<sequence length="51" mass="6171">MSSFKHIIHIPKQTSKAIHRKDKWIAFSINIEMVLRLTYQTRQWTKNAFAR</sequence>
<dbReference type="AlphaFoldDB" id="A0A8J2YNZ6"/>
<protein>
    <submittedName>
        <fullName evidence="1">Uncharacterized protein</fullName>
    </submittedName>
</protein>
<keyword evidence="2" id="KW-1185">Reference proteome</keyword>